<accession>A0A565A3V6</accession>
<gene>
    <name evidence="2" type="ORF">PVP01_0001940</name>
</gene>
<dbReference type="VEuPathDB" id="PlasmoDB:PVPAM_110055500"/>
<proteinExistence type="predicted"/>
<feature type="compositionally biased region" description="Low complexity" evidence="1">
    <location>
        <begin position="285"/>
        <end position="298"/>
    </location>
</feature>
<dbReference type="VEuPathDB" id="PlasmoDB:PVP01_0001940"/>
<feature type="region of interest" description="Disordered" evidence="1">
    <location>
        <begin position="216"/>
        <end position="242"/>
    </location>
</feature>
<protein>
    <submittedName>
        <fullName evidence="2">VIR protein</fullName>
    </submittedName>
</protein>
<feature type="compositionally biased region" description="Acidic residues" evidence="1">
    <location>
        <begin position="222"/>
        <end position="233"/>
    </location>
</feature>
<dbReference type="VEuPathDB" id="PlasmoDB:PVW1_120010400"/>
<sequence>MSTFLGKIKLNNLRTKHYYYNFDNEIGECDGDVFIETAQSELAMWNELLPVSEKILKALCFVYKRSMRQNFDKDICKFFYFWLGNILLNNLEKRKRQFFIDIIVNIFNSLNSAGNGEVCKPPHIYIYENDFDYIKQIFDYSEDYSSYRIQLTEHNPPCNSEYKSYLDAYVNTYNKLRGECAATGYLTGYCKEFHNYFHGKNADLLSTWSCDLQENDPRDKELEEEEEVEDDNETAARIERSSPTFRIGAQDPSFIHIHSSGGAVRDAVHDGPVSSLLQGKSLMGSDSSSPDASSPSIASKSITGAVSVAGILVPSYLMYNYTSAGTWINKVLGRKTRTNFNPYTDQFLMANISGPENFYSERSRYNISYRPE</sequence>
<evidence type="ECO:0000313" key="2">
    <source>
        <dbReference type="EMBL" id="VUZ99479.1"/>
    </source>
</evidence>
<dbReference type="Pfam" id="PF05795">
    <property type="entry name" value="Plasmodium_Vir"/>
    <property type="match status" value="1"/>
</dbReference>
<evidence type="ECO:0000256" key="1">
    <source>
        <dbReference type="SAM" id="MobiDB-lite"/>
    </source>
</evidence>
<dbReference type="OrthoDB" id="383226at2759"/>
<dbReference type="AlphaFoldDB" id="A0A565A3V6"/>
<organism evidence="2">
    <name type="scientific">Plasmodium vivax</name>
    <name type="common">malaria parasite P. vivax</name>
    <dbReference type="NCBI Taxonomy" id="5855"/>
    <lineage>
        <taxon>Eukaryota</taxon>
        <taxon>Sar</taxon>
        <taxon>Alveolata</taxon>
        <taxon>Apicomplexa</taxon>
        <taxon>Aconoidasida</taxon>
        <taxon>Haemosporida</taxon>
        <taxon>Plasmodiidae</taxon>
        <taxon>Plasmodium</taxon>
        <taxon>Plasmodium (Plasmodium)</taxon>
    </lineage>
</organism>
<dbReference type="Proteomes" id="UP000220605">
    <property type="component" value="Unassembled WGS sequence"/>
</dbReference>
<dbReference type="InterPro" id="IPR008780">
    <property type="entry name" value="Plasmodium_Vir"/>
</dbReference>
<dbReference type="VEuPathDB" id="PlasmoDB:PVX_014625"/>
<name>A0A565A3V6_PLAVI</name>
<reference evidence="2" key="1">
    <citation type="submission" date="2016-07" db="EMBL/GenBank/DDBJ databases">
        <authorList>
            <consortium name="Pathogen Informatics"/>
        </authorList>
    </citation>
    <scope>NUCLEOTIDE SEQUENCE</scope>
</reference>
<dbReference type="EMBL" id="FLZR02000003">
    <property type="protein sequence ID" value="VUZ99479.1"/>
    <property type="molecule type" value="Genomic_DNA"/>
</dbReference>
<feature type="region of interest" description="Disordered" evidence="1">
    <location>
        <begin position="279"/>
        <end position="298"/>
    </location>
</feature>